<keyword evidence="5 13" id="KW-0963">Cytoplasm</keyword>
<proteinExistence type="inferred from homology"/>
<dbReference type="SUPFAM" id="SSF51569">
    <property type="entry name" value="Aldolase"/>
    <property type="match status" value="1"/>
</dbReference>
<evidence type="ECO:0000256" key="16">
    <source>
        <dbReference type="PIRSR" id="PIRSR001365-2"/>
    </source>
</evidence>
<feature type="site" description="L-lysine inhibitor binding" evidence="17">
    <location>
        <position position="86"/>
    </location>
</feature>
<dbReference type="PRINTS" id="PR00146">
    <property type="entry name" value="DHPICSNTHASE"/>
</dbReference>
<evidence type="ECO:0000256" key="4">
    <source>
        <dbReference type="ARBA" id="ARBA00012086"/>
    </source>
</evidence>
<evidence type="ECO:0000256" key="7">
    <source>
        <dbReference type="ARBA" id="ARBA00022915"/>
    </source>
</evidence>
<dbReference type="InterPro" id="IPR020625">
    <property type="entry name" value="Schiff_base-form_aldolases_AS"/>
</dbReference>
<dbReference type="Proteomes" id="UP000254496">
    <property type="component" value="Unassembled WGS sequence"/>
</dbReference>
<feature type="site" description="Part of a proton relay during catalysis" evidence="13 17">
    <location>
        <position position="50"/>
    </location>
</feature>
<dbReference type="PIRSF" id="PIRSF001365">
    <property type="entry name" value="DHDPS"/>
    <property type="match status" value="1"/>
</dbReference>
<evidence type="ECO:0000256" key="5">
    <source>
        <dbReference type="ARBA" id="ARBA00022490"/>
    </source>
</evidence>
<feature type="site" description="L-lysine inhibitor binding" evidence="17">
    <location>
        <position position="112"/>
    </location>
</feature>
<evidence type="ECO:0000256" key="9">
    <source>
        <dbReference type="ARBA" id="ARBA00023239"/>
    </source>
</evidence>
<evidence type="ECO:0000256" key="12">
    <source>
        <dbReference type="ARBA" id="ARBA00047836"/>
    </source>
</evidence>
<evidence type="ECO:0000256" key="1">
    <source>
        <dbReference type="ARBA" id="ARBA00003294"/>
    </source>
</evidence>
<keyword evidence="8 13" id="KW-0457">Lysine biosynthesis</keyword>
<feature type="site" description="L-lysine inhibitor binding; via carbonyl oxygen" evidence="17">
    <location>
        <position position="55"/>
    </location>
</feature>
<comment type="pathway">
    <text evidence="2 13">Amino-acid biosynthesis; L-lysine biosynthesis via DAP pathway; (S)-tetrahydrodipicolinate from L-aspartate: step 3/4.</text>
</comment>
<comment type="similarity">
    <text evidence="3 13 14">Belongs to the DapA family.</text>
</comment>
<dbReference type="EC" id="4.3.3.7" evidence="4 13"/>
<comment type="caution">
    <text evidence="13">Was originally thought to be a dihydrodipicolinate synthase (DHDPS), catalyzing the condensation of (S)-aspartate-beta-semialdehyde [(S)-ASA] and pyruvate to dihydrodipicolinate (DHDP). However, it was shown in E.coli that the product of the enzymatic reaction is not dihydrodipicolinate but in fact (4S)-4-hydroxy-2,3,4,5-tetrahydro-(2S)-dipicolinic acid (HTPA), and that the consecutive dehydration reaction leading to DHDP is not spontaneous but catalyzed by DapB.</text>
</comment>
<dbReference type="SMART" id="SM01130">
    <property type="entry name" value="DHDPS"/>
    <property type="match status" value="1"/>
</dbReference>
<dbReference type="Gene3D" id="3.20.20.70">
    <property type="entry name" value="Aldolase class I"/>
    <property type="match status" value="1"/>
</dbReference>
<evidence type="ECO:0000313" key="20">
    <source>
        <dbReference type="Proteomes" id="UP000254329"/>
    </source>
</evidence>
<dbReference type="GO" id="GO:0009089">
    <property type="term" value="P:lysine biosynthetic process via diaminopimelate"/>
    <property type="evidence" value="ECO:0007669"/>
    <property type="project" value="UniProtKB-UniRule"/>
</dbReference>
<dbReference type="PANTHER" id="PTHR12128:SF66">
    <property type="entry name" value="4-HYDROXY-2-OXOGLUTARATE ALDOLASE, MITOCHONDRIAL"/>
    <property type="match status" value="1"/>
</dbReference>
<protein>
    <recommendedName>
        <fullName evidence="4 13">4-hydroxy-tetrahydrodipicolinate synthase</fullName>
        <shortName evidence="13">HTPA synthase</shortName>
        <ecNumber evidence="4 13">4.3.3.7</ecNumber>
    </recommendedName>
</protein>
<feature type="site" description="L-lysine inhibitor binding" evidence="17">
    <location>
        <position position="90"/>
    </location>
</feature>
<dbReference type="AlphaFoldDB" id="A0A1V4B1S2"/>
<dbReference type="GO" id="GO:0005829">
    <property type="term" value="C:cytosol"/>
    <property type="evidence" value="ECO:0007669"/>
    <property type="project" value="TreeGrafter"/>
</dbReference>
<evidence type="ECO:0000256" key="13">
    <source>
        <dbReference type="HAMAP-Rule" id="MF_00418"/>
    </source>
</evidence>
<dbReference type="RefSeq" id="WP_078218174.1">
    <property type="nucleotide sequence ID" value="NZ_MUXZ01000010.1"/>
</dbReference>
<evidence type="ECO:0000313" key="18">
    <source>
        <dbReference type="EMBL" id="STO61017.1"/>
    </source>
</evidence>
<dbReference type="OrthoDB" id="9782828at2"/>
<feature type="active site" description="Proton donor/acceptor" evidence="13 15">
    <location>
        <position position="139"/>
    </location>
</feature>
<dbReference type="STRING" id="733.B0186_04365"/>
<evidence type="ECO:0000256" key="6">
    <source>
        <dbReference type="ARBA" id="ARBA00022605"/>
    </source>
</evidence>
<dbReference type="HAMAP" id="MF_00418">
    <property type="entry name" value="DapA"/>
    <property type="match status" value="1"/>
</dbReference>
<dbReference type="InterPro" id="IPR002220">
    <property type="entry name" value="DapA-like"/>
</dbReference>
<evidence type="ECO:0000256" key="8">
    <source>
        <dbReference type="ARBA" id="ARBA00023154"/>
    </source>
</evidence>
<evidence type="ECO:0000256" key="11">
    <source>
        <dbReference type="ARBA" id="ARBA00044762"/>
    </source>
</evidence>
<evidence type="ECO:0000313" key="21">
    <source>
        <dbReference type="Proteomes" id="UP000254496"/>
    </source>
</evidence>
<reference evidence="20 21" key="1">
    <citation type="submission" date="2018-06" db="EMBL/GenBank/DDBJ databases">
        <authorList>
            <consortium name="Pathogen Informatics"/>
            <person name="Doyle S."/>
        </authorList>
    </citation>
    <scope>NUCLEOTIDE SEQUENCE [LARGE SCALE GENOMIC DNA]</scope>
    <source>
        <strain evidence="18 20">NCTC1659</strain>
        <strain evidence="19 21">NCTC8540</strain>
    </source>
</reference>
<dbReference type="GO" id="GO:0008840">
    <property type="term" value="F:4-hydroxy-tetrahydrodipicolinate synthase activity"/>
    <property type="evidence" value="ECO:0007669"/>
    <property type="project" value="UniProtKB-UniRule"/>
</dbReference>
<dbReference type="PANTHER" id="PTHR12128">
    <property type="entry name" value="DIHYDRODIPICOLINATE SYNTHASE"/>
    <property type="match status" value="1"/>
</dbReference>
<feature type="site" description="Part of a proton relay during catalysis" evidence="13 17">
    <location>
        <position position="113"/>
    </location>
</feature>
<evidence type="ECO:0000256" key="10">
    <source>
        <dbReference type="ARBA" id="ARBA00023270"/>
    </source>
</evidence>
<evidence type="ECO:0000256" key="15">
    <source>
        <dbReference type="PIRSR" id="PIRSR001365-1"/>
    </source>
</evidence>
<evidence type="ECO:0000256" key="3">
    <source>
        <dbReference type="ARBA" id="ARBA00007592"/>
    </source>
</evidence>
<evidence type="ECO:0000313" key="19">
    <source>
        <dbReference type="EMBL" id="STO68109.1"/>
    </source>
</evidence>
<organism evidence="18 20">
    <name type="scientific">Canicola haemoglobinophilus</name>
    <dbReference type="NCBI Taxonomy" id="733"/>
    <lineage>
        <taxon>Bacteria</taxon>
        <taxon>Pseudomonadati</taxon>
        <taxon>Pseudomonadota</taxon>
        <taxon>Gammaproteobacteria</taxon>
        <taxon>Pasteurellales</taxon>
        <taxon>Pasteurellaceae</taxon>
        <taxon>Canicola</taxon>
    </lineage>
</organism>
<keyword evidence="9 13" id="KW-0456">Lyase</keyword>
<dbReference type="PROSITE" id="PS00666">
    <property type="entry name" value="DHDPS_2"/>
    <property type="match status" value="1"/>
</dbReference>
<evidence type="ECO:0000256" key="17">
    <source>
        <dbReference type="PIRSR" id="PIRSR001365-3"/>
    </source>
</evidence>
<comment type="function">
    <text evidence="1 13">Catalyzes the condensation of (S)-aspartate-beta-semialdehyde [(S)-ASA] and pyruvate to 4-hydroxy-tetrahydrodipicolinate (HTPA).</text>
</comment>
<feature type="binding site" evidence="13 16">
    <location>
        <position position="51"/>
    </location>
    <ligand>
        <name>pyruvate</name>
        <dbReference type="ChEBI" id="CHEBI:15361"/>
    </ligand>
</feature>
<feature type="active site" description="Schiff-base intermediate with substrate" evidence="13 15">
    <location>
        <position position="167"/>
    </location>
</feature>
<dbReference type="PROSITE" id="PS00665">
    <property type="entry name" value="DHDPS_1"/>
    <property type="match status" value="1"/>
</dbReference>
<dbReference type="InterPro" id="IPR013785">
    <property type="entry name" value="Aldolase_TIM"/>
</dbReference>
<dbReference type="InterPro" id="IPR005263">
    <property type="entry name" value="DapA"/>
</dbReference>
<dbReference type="Pfam" id="PF00701">
    <property type="entry name" value="DHDPS"/>
    <property type="match status" value="1"/>
</dbReference>
<keyword evidence="20" id="KW-1185">Reference proteome</keyword>
<dbReference type="CDD" id="cd00950">
    <property type="entry name" value="DHDPS"/>
    <property type="match status" value="1"/>
</dbReference>
<dbReference type="NCBIfam" id="TIGR00674">
    <property type="entry name" value="dapA"/>
    <property type="match status" value="1"/>
</dbReference>
<accession>A0A1V4B1S2</accession>
<keyword evidence="10 13" id="KW-0704">Schiff base</keyword>
<keyword evidence="6 13" id="KW-0028">Amino-acid biosynthesis</keyword>
<dbReference type="Proteomes" id="UP000254329">
    <property type="component" value="Unassembled WGS sequence"/>
</dbReference>
<dbReference type="EMBL" id="UGHJ01000001">
    <property type="protein sequence ID" value="STO68109.1"/>
    <property type="molecule type" value="Genomic_DNA"/>
</dbReference>
<sequence>MTTNKPLFYGSITALITPMDNHGEVDFSALKKLVEYHIASGTNAIVSVGTTGEAATLSIDENVKTILKTVEFADGRIPVIAGTGANATSEAITMTKLLNDSGVAGCLSVVPYYNKPTQEGMYQHFKAIAECTDIPQILYNVPGRTGSDLLPETVGRLAQINNIVGIKEATGDVSRVAKIKQLAGEDFIFLSGDDATGFESMKLGGQGVISVTNNIAAADMAKMCELALAGKFDEAEVINNRLMALHKNLFVESNPIPVKWAAYKLGLVPEPILRLPLTTLSEQAQPKVVEALKIAGLL</sequence>
<name>A0A1V4B1S2_9PAST</name>
<dbReference type="EMBL" id="UGHF01000001">
    <property type="protein sequence ID" value="STO61017.1"/>
    <property type="molecule type" value="Genomic_DNA"/>
</dbReference>
<dbReference type="InterPro" id="IPR020624">
    <property type="entry name" value="Schiff_base-form_aldolases_CS"/>
</dbReference>
<comment type="subcellular location">
    <subcellularLocation>
        <location evidence="13">Cytoplasm</location>
    </subcellularLocation>
</comment>
<dbReference type="GO" id="GO:0019877">
    <property type="term" value="P:diaminopimelate biosynthetic process"/>
    <property type="evidence" value="ECO:0007669"/>
    <property type="project" value="UniProtKB-UniRule"/>
</dbReference>
<comment type="catalytic activity">
    <reaction evidence="12 13">
        <text>L-aspartate 4-semialdehyde + pyruvate = (2S,4S)-4-hydroxy-2,3,4,5-tetrahydrodipicolinate + H2O + H(+)</text>
        <dbReference type="Rhea" id="RHEA:34171"/>
        <dbReference type="ChEBI" id="CHEBI:15361"/>
        <dbReference type="ChEBI" id="CHEBI:15377"/>
        <dbReference type="ChEBI" id="CHEBI:15378"/>
        <dbReference type="ChEBI" id="CHEBI:67139"/>
        <dbReference type="ChEBI" id="CHEBI:537519"/>
        <dbReference type="EC" id="4.3.3.7"/>
    </reaction>
</comment>
<feature type="binding site" evidence="13 16">
    <location>
        <position position="209"/>
    </location>
    <ligand>
        <name>pyruvate</name>
        <dbReference type="ChEBI" id="CHEBI:15361"/>
    </ligand>
</feature>
<dbReference type="UniPathway" id="UPA00034">
    <property type="reaction ID" value="UER00017"/>
</dbReference>
<gene>
    <name evidence="13 18" type="primary">dapA</name>
    <name evidence="18" type="ORF">NCTC1659_02321</name>
    <name evidence="19" type="ORF">NCTC8540_00596</name>
</gene>
<comment type="subunit">
    <text evidence="11 13">Homotetramer; dimer of dimers.</text>
</comment>
<evidence type="ECO:0000256" key="14">
    <source>
        <dbReference type="PIRNR" id="PIRNR001365"/>
    </source>
</evidence>
<dbReference type="FunFam" id="3.20.20.70:FF:000046">
    <property type="entry name" value="4-hydroxy-tetrahydrodipicolinate synthase"/>
    <property type="match status" value="1"/>
</dbReference>
<keyword evidence="7 13" id="KW-0220">Diaminopimelate biosynthesis</keyword>
<evidence type="ECO:0000256" key="2">
    <source>
        <dbReference type="ARBA" id="ARBA00005120"/>
    </source>
</evidence>